<name>A0A8S1D6M8_9INSE</name>
<feature type="transmembrane region" description="Helical" evidence="6">
    <location>
        <begin position="373"/>
        <end position="394"/>
    </location>
</feature>
<feature type="chain" id="PRO_5035766383" description="V-type proton ATPase subunit S1" evidence="7">
    <location>
        <begin position="20"/>
        <end position="417"/>
    </location>
</feature>
<dbReference type="AlphaFoldDB" id="A0A8S1D6M8"/>
<dbReference type="InterPro" id="IPR046756">
    <property type="entry name" value="VAS1/VOA1_TM"/>
</dbReference>
<keyword evidence="5 6" id="KW-0472">Membrane</keyword>
<proteinExistence type="inferred from homology"/>
<organism evidence="10 11">
    <name type="scientific">Cloeon dipterum</name>
    <dbReference type="NCBI Taxonomy" id="197152"/>
    <lineage>
        <taxon>Eukaryota</taxon>
        <taxon>Metazoa</taxon>
        <taxon>Ecdysozoa</taxon>
        <taxon>Arthropoda</taxon>
        <taxon>Hexapoda</taxon>
        <taxon>Insecta</taxon>
        <taxon>Pterygota</taxon>
        <taxon>Palaeoptera</taxon>
        <taxon>Ephemeroptera</taxon>
        <taxon>Pisciforma</taxon>
        <taxon>Baetidae</taxon>
        <taxon>Cloeon</taxon>
    </lineage>
</organism>
<dbReference type="Proteomes" id="UP000494165">
    <property type="component" value="Unassembled WGS sequence"/>
</dbReference>
<evidence type="ECO:0000259" key="9">
    <source>
        <dbReference type="Pfam" id="PF20520"/>
    </source>
</evidence>
<comment type="subcellular location">
    <subcellularLocation>
        <location evidence="1">Membrane</location>
        <topology evidence="1">Single-pass membrane protein</topology>
    </subcellularLocation>
</comment>
<dbReference type="GO" id="GO:0033176">
    <property type="term" value="C:proton-transporting V-type ATPase complex"/>
    <property type="evidence" value="ECO:0007669"/>
    <property type="project" value="TreeGrafter"/>
</dbReference>
<feature type="domain" description="V-type proton ATPase subunit S1/VOA1 transmembrane" evidence="9">
    <location>
        <begin position="367"/>
        <end position="405"/>
    </location>
</feature>
<feature type="non-terminal residue" evidence="10">
    <location>
        <position position="1"/>
    </location>
</feature>
<evidence type="ECO:0000256" key="4">
    <source>
        <dbReference type="ARBA" id="ARBA00022989"/>
    </source>
</evidence>
<dbReference type="PANTHER" id="PTHR12471">
    <property type="entry name" value="VACUOLAR ATP SYNTHASE SUBUNIT S1"/>
    <property type="match status" value="1"/>
</dbReference>
<gene>
    <name evidence="10" type="ORF">CLODIP_2_CD14966</name>
</gene>
<dbReference type="Pfam" id="PF05827">
    <property type="entry name" value="VAS1_LD"/>
    <property type="match status" value="1"/>
</dbReference>
<dbReference type="Pfam" id="PF20520">
    <property type="entry name" value="Ac45-VOA1_TM"/>
    <property type="match status" value="1"/>
</dbReference>
<evidence type="ECO:0000256" key="2">
    <source>
        <dbReference type="ARBA" id="ARBA00009037"/>
    </source>
</evidence>
<evidence type="ECO:0000313" key="10">
    <source>
        <dbReference type="EMBL" id="CAB3375511.1"/>
    </source>
</evidence>
<accession>A0A8S1D6M8</accession>
<keyword evidence="3 6" id="KW-0812">Transmembrane</keyword>
<keyword evidence="11" id="KW-1185">Reference proteome</keyword>
<keyword evidence="7" id="KW-0732">Signal</keyword>
<dbReference type="InterPro" id="IPR008388">
    <property type="entry name" value="Ac45_acc_su"/>
</dbReference>
<evidence type="ECO:0000256" key="5">
    <source>
        <dbReference type="ARBA" id="ARBA00023136"/>
    </source>
</evidence>
<dbReference type="GO" id="GO:0030641">
    <property type="term" value="P:regulation of cellular pH"/>
    <property type="evidence" value="ECO:0007669"/>
    <property type="project" value="TreeGrafter"/>
</dbReference>
<dbReference type="PANTHER" id="PTHR12471:SF7">
    <property type="entry name" value="V-TYPE PROTON ATPASE SUBUNIT S1"/>
    <property type="match status" value="1"/>
</dbReference>
<feature type="signal peptide" evidence="7">
    <location>
        <begin position="1"/>
        <end position="19"/>
    </location>
</feature>
<evidence type="ECO:0000256" key="3">
    <source>
        <dbReference type="ARBA" id="ARBA00022692"/>
    </source>
</evidence>
<reference evidence="10 11" key="1">
    <citation type="submission" date="2020-04" db="EMBL/GenBank/DDBJ databases">
        <authorList>
            <person name="Alioto T."/>
            <person name="Alioto T."/>
            <person name="Gomez Garrido J."/>
        </authorList>
    </citation>
    <scope>NUCLEOTIDE SEQUENCE [LARGE SCALE GENOMIC DNA]</scope>
</reference>
<dbReference type="OrthoDB" id="9985059at2759"/>
<evidence type="ECO:0008006" key="12">
    <source>
        <dbReference type="Google" id="ProtNLM"/>
    </source>
</evidence>
<comment type="caution">
    <text evidence="10">The sequence shown here is derived from an EMBL/GenBank/DDBJ whole genome shotgun (WGS) entry which is preliminary data.</text>
</comment>
<evidence type="ECO:0000256" key="1">
    <source>
        <dbReference type="ARBA" id="ARBA00004167"/>
    </source>
</evidence>
<evidence type="ECO:0000256" key="7">
    <source>
        <dbReference type="SAM" id="SignalP"/>
    </source>
</evidence>
<dbReference type="EMBL" id="CADEPI010000114">
    <property type="protein sequence ID" value="CAB3375511.1"/>
    <property type="molecule type" value="Genomic_DNA"/>
</dbReference>
<keyword evidence="4 6" id="KW-1133">Transmembrane helix</keyword>
<evidence type="ECO:0000313" key="11">
    <source>
        <dbReference type="Proteomes" id="UP000494165"/>
    </source>
</evidence>
<dbReference type="InterPro" id="IPR046755">
    <property type="entry name" value="VAS1_LD"/>
</dbReference>
<sequence>STMFKFASVLLFIFAAAAAEYVPALVWQYGSEHGVFKAEPALHKYSTDSFRDLLTKQAADKDLIIIFAEENLSVEDFNWQDISGETSFPKLSETTKGPNSNFYSRVDDPFSALMDLQGAEWSDVKLSLQLPSTILKKDFGSKFVIVNMDDATDFEDRPNLLKRHDEIVSRALDAAKSAYGKVLAVYTGHHSSWIPEELAVRRVRSLLQAEEPQNGSRFINADNLAYLYYSSAPTANLGGNNISLTNFLEATAERTEENEDTVTMYVTYDYEGNNVTIIFPFAETSRGYWNLDKISVQWDSTEYFLESTGIYAPFRFSYHCSIDTVFSNGTEEGNTDSLTFTDFQIEPLVPTDEQGEVRFRDAYDCISFFTMPIWSGIFVSLILIFVLTAGIIMIMEIKVMDKFDDPKGKTITVSNTD</sequence>
<evidence type="ECO:0000259" key="8">
    <source>
        <dbReference type="Pfam" id="PF05827"/>
    </source>
</evidence>
<dbReference type="GO" id="GO:0001671">
    <property type="term" value="F:ATPase activator activity"/>
    <property type="evidence" value="ECO:0007669"/>
    <property type="project" value="TreeGrafter"/>
</dbReference>
<evidence type="ECO:0000256" key="6">
    <source>
        <dbReference type="SAM" id="Phobius"/>
    </source>
</evidence>
<comment type="similarity">
    <text evidence="2">Belongs to the vacuolar ATPase subunit S1 family.</text>
</comment>
<feature type="domain" description="V-type proton ATPase subunit S1 luminal" evidence="8">
    <location>
        <begin position="227"/>
        <end position="347"/>
    </location>
</feature>
<protein>
    <recommendedName>
        <fullName evidence="12">V-type proton ATPase subunit S1</fullName>
    </recommendedName>
</protein>